<accession>A0ABQ1KC92</accession>
<evidence type="ECO:0000313" key="1">
    <source>
        <dbReference type="EMBL" id="GGB89632.1"/>
    </source>
</evidence>
<keyword evidence="2" id="KW-1185">Reference proteome</keyword>
<comment type="caution">
    <text evidence="1">The sequence shown here is derived from an EMBL/GenBank/DDBJ whole genome shotgun (WGS) entry which is preliminary data.</text>
</comment>
<dbReference type="EMBL" id="BMIJ01000003">
    <property type="protein sequence ID" value="GGB89632.1"/>
    <property type="molecule type" value="Genomic_DNA"/>
</dbReference>
<reference evidence="2" key="1">
    <citation type="journal article" date="2019" name="Int. J. Syst. Evol. Microbiol.">
        <title>The Global Catalogue of Microorganisms (GCM) 10K type strain sequencing project: providing services to taxonomists for standard genome sequencing and annotation.</title>
        <authorList>
            <consortium name="The Broad Institute Genomics Platform"/>
            <consortium name="The Broad Institute Genome Sequencing Center for Infectious Disease"/>
            <person name="Wu L."/>
            <person name="Ma J."/>
        </authorList>
    </citation>
    <scope>NUCLEOTIDE SEQUENCE [LARGE SCALE GENOMIC DNA]</scope>
    <source>
        <strain evidence="2">CGMCC 1.15341</strain>
    </source>
</reference>
<name>A0ABQ1KC92_9GAMM</name>
<sequence>MAPSCLLISSAGLVIMELLIPPEIDYCCLSLELPTPACLELMIDADYCTRQLRGLWELRLYTAEAERVAGYLDGASRSA</sequence>
<evidence type="ECO:0000313" key="2">
    <source>
        <dbReference type="Proteomes" id="UP000629025"/>
    </source>
</evidence>
<dbReference type="RefSeq" id="WP_188746855.1">
    <property type="nucleotide sequence ID" value="NZ_BMIJ01000003.1"/>
</dbReference>
<proteinExistence type="predicted"/>
<protein>
    <submittedName>
        <fullName evidence="1">Uncharacterized protein</fullName>
    </submittedName>
</protein>
<dbReference type="Proteomes" id="UP000629025">
    <property type="component" value="Unassembled WGS sequence"/>
</dbReference>
<gene>
    <name evidence="1" type="ORF">GCM10011352_14550</name>
</gene>
<organism evidence="1 2">
    <name type="scientific">Marinobacterium zhoushanense</name>
    <dbReference type="NCBI Taxonomy" id="1679163"/>
    <lineage>
        <taxon>Bacteria</taxon>
        <taxon>Pseudomonadati</taxon>
        <taxon>Pseudomonadota</taxon>
        <taxon>Gammaproteobacteria</taxon>
        <taxon>Oceanospirillales</taxon>
        <taxon>Oceanospirillaceae</taxon>
        <taxon>Marinobacterium</taxon>
    </lineage>
</organism>